<dbReference type="PROSITE" id="PS51645">
    <property type="entry name" value="PHR_CRY_ALPHA_BETA"/>
    <property type="match status" value="1"/>
</dbReference>
<feature type="site" description="Electron transfer via tryptophanyl radical" evidence="7">
    <location>
        <position position="525"/>
    </location>
</feature>
<protein>
    <recommendedName>
        <fullName evidence="9">Photolyase/cryptochrome alpha/beta domain-containing protein</fullName>
    </recommendedName>
</protein>
<dbReference type="GO" id="GO:0043153">
    <property type="term" value="P:entrainment of circadian clock by photoperiod"/>
    <property type="evidence" value="ECO:0007669"/>
    <property type="project" value="TreeGrafter"/>
</dbReference>
<dbReference type="SUPFAM" id="SSF52425">
    <property type="entry name" value="Cryptochrome/photolyase, N-terminal domain"/>
    <property type="match status" value="1"/>
</dbReference>
<dbReference type="InterPro" id="IPR002081">
    <property type="entry name" value="Cryptochrome/DNA_photolyase_1"/>
</dbReference>
<keyword evidence="5" id="KW-0157">Chromophore</keyword>
<dbReference type="EMBL" id="KZ857382">
    <property type="protein sequence ID" value="RDX55540.1"/>
    <property type="molecule type" value="Genomic_DNA"/>
</dbReference>
<comment type="similarity">
    <text evidence="2">Belongs to the DNA photolyase class-1 family.</text>
</comment>
<feature type="binding site" evidence="6">
    <location>
        <begin position="538"/>
        <end position="540"/>
    </location>
    <ligand>
        <name>FAD</name>
        <dbReference type="ChEBI" id="CHEBI:57692"/>
    </ligand>
</feature>
<dbReference type="Gene3D" id="1.10.579.10">
    <property type="entry name" value="DNA Cyclobutane Dipyrimidine Photolyase, subunit A, domain 3"/>
    <property type="match status" value="1"/>
</dbReference>
<feature type="binding site" evidence="6">
    <location>
        <begin position="396"/>
        <end position="400"/>
    </location>
    <ligand>
        <name>FAD</name>
        <dbReference type="ChEBI" id="CHEBI:57692"/>
    </ligand>
</feature>
<evidence type="ECO:0000256" key="1">
    <source>
        <dbReference type="ARBA" id="ARBA00001932"/>
    </source>
</evidence>
<name>A0A371DSM1_9APHY</name>
<dbReference type="AlphaFoldDB" id="A0A371DSM1"/>
<dbReference type="FunFam" id="1.10.579.10:FF:000003">
    <property type="entry name" value="Deoxyribodipyrimidine photo-lyase"/>
    <property type="match status" value="1"/>
</dbReference>
<evidence type="ECO:0000259" key="9">
    <source>
        <dbReference type="PROSITE" id="PS51645"/>
    </source>
</evidence>
<dbReference type="OrthoDB" id="435881at2759"/>
<dbReference type="PANTHER" id="PTHR11455">
    <property type="entry name" value="CRYPTOCHROME"/>
    <property type="match status" value="1"/>
</dbReference>
<gene>
    <name evidence="10" type="ORF">OH76DRAFT_748996</name>
</gene>
<dbReference type="InterPro" id="IPR014729">
    <property type="entry name" value="Rossmann-like_a/b/a_fold"/>
</dbReference>
<reference evidence="10 11" key="1">
    <citation type="journal article" date="2018" name="Biotechnol. Biofuels">
        <title>Integrative visual omics of the white-rot fungus Polyporus brumalis exposes the biotechnological potential of its oxidative enzymes for delignifying raw plant biomass.</title>
        <authorList>
            <person name="Miyauchi S."/>
            <person name="Rancon A."/>
            <person name="Drula E."/>
            <person name="Hage H."/>
            <person name="Chaduli D."/>
            <person name="Favel A."/>
            <person name="Grisel S."/>
            <person name="Henrissat B."/>
            <person name="Herpoel-Gimbert I."/>
            <person name="Ruiz-Duenas F.J."/>
            <person name="Chevret D."/>
            <person name="Hainaut M."/>
            <person name="Lin J."/>
            <person name="Wang M."/>
            <person name="Pangilinan J."/>
            <person name="Lipzen A."/>
            <person name="Lesage-Meessen L."/>
            <person name="Navarro D."/>
            <person name="Riley R."/>
            <person name="Grigoriev I.V."/>
            <person name="Zhou S."/>
            <person name="Raouche S."/>
            <person name="Rosso M.N."/>
        </authorList>
    </citation>
    <scope>NUCLEOTIDE SEQUENCE [LARGE SCALE GENOMIC DNA]</scope>
    <source>
        <strain evidence="10 11">BRFM 1820</strain>
    </source>
</reference>
<keyword evidence="11" id="KW-1185">Reference proteome</keyword>
<feature type="site" description="Electron transfer via tryptophanyl radical" evidence="7">
    <location>
        <position position="548"/>
    </location>
</feature>
<evidence type="ECO:0000313" key="10">
    <source>
        <dbReference type="EMBL" id="RDX55540.1"/>
    </source>
</evidence>
<dbReference type="Proteomes" id="UP000256964">
    <property type="component" value="Unassembled WGS sequence"/>
</dbReference>
<dbReference type="GO" id="GO:0003904">
    <property type="term" value="F:deoxyribodipyrimidine photo-lyase activity"/>
    <property type="evidence" value="ECO:0007669"/>
    <property type="project" value="TreeGrafter"/>
</dbReference>
<dbReference type="GO" id="GO:0006950">
    <property type="term" value="P:response to stress"/>
    <property type="evidence" value="ECO:0007669"/>
    <property type="project" value="UniProtKB-ARBA"/>
</dbReference>
<dbReference type="GO" id="GO:0071949">
    <property type="term" value="F:FAD binding"/>
    <property type="evidence" value="ECO:0007669"/>
    <property type="project" value="TreeGrafter"/>
</dbReference>
<feature type="compositionally biased region" description="Basic and acidic residues" evidence="8">
    <location>
        <begin position="370"/>
        <end position="395"/>
    </location>
</feature>
<dbReference type="SUPFAM" id="SSF48173">
    <property type="entry name" value="Cryptochrome/photolyase FAD-binding domain"/>
    <property type="match status" value="1"/>
</dbReference>
<evidence type="ECO:0000256" key="5">
    <source>
        <dbReference type="ARBA" id="ARBA00022991"/>
    </source>
</evidence>
<dbReference type="GO" id="GO:0005634">
    <property type="term" value="C:nucleus"/>
    <property type="evidence" value="ECO:0007669"/>
    <property type="project" value="TreeGrafter"/>
</dbReference>
<dbReference type="InterPro" id="IPR036134">
    <property type="entry name" value="Crypto/Photolyase_FAD-like_sf"/>
</dbReference>
<proteinExistence type="inferred from homology"/>
<dbReference type="Pfam" id="PF00875">
    <property type="entry name" value="DNA_photolyase"/>
    <property type="match status" value="1"/>
</dbReference>
<dbReference type="GO" id="GO:0005737">
    <property type="term" value="C:cytoplasm"/>
    <property type="evidence" value="ECO:0007669"/>
    <property type="project" value="TreeGrafter"/>
</dbReference>
<evidence type="ECO:0000256" key="2">
    <source>
        <dbReference type="ARBA" id="ARBA00005862"/>
    </source>
</evidence>
<dbReference type="GO" id="GO:0032922">
    <property type="term" value="P:circadian regulation of gene expression"/>
    <property type="evidence" value="ECO:0007669"/>
    <property type="project" value="TreeGrafter"/>
</dbReference>
<keyword evidence="3 6" id="KW-0285">Flavoprotein</keyword>
<evidence type="ECO:0000256" key="8">
    <source>
        <dbReference type="SAM" id="MobiDB-lite"/>
    </source>
</evidence>
<sequence length="633" mass="71313">MHAMFARHVSPLPLLVPRPPPRSPVLHMVKRARSVSSTASMHEAMKKTRTDVKVLPNKIATAKNAAKVDAHPPLLQLLEAVRDNAMNKNVVKGDCVVYWMRMEDLRSASPSYRWLGTGSLMHRAVRDNRALAQASAQAQLSGVPLVVLHVLSPQDYTAHDRSARRIDFTLRNLQVIRTELAKLDIPLYTVSHTPRNNIPAFVVELLQKWNVSHLFANIEYEVDELRRDLAVCKLATERTKVACTFVHDKCIVAPGDVRTKEGRGYTVYSPFLRTWAPLLDKTASNHLQEAESPTPNASSIRSHPVFGALFNVVVPDSVEGFSLEPEERERISTCWHAGEDAAHEMLRQFLYTASRSSHLGAVDPLEDANEAVKDPGKHGRLGKYKDQRDRLDSDTTSRLSPYLAAGVISARACVREALVATGKKKVDTSRDTGVGRWIQELAWRDFYTHIIALFPRVSMGRPFQEKYADVRWETSEEHLQAWKDGRTGVPIVDAAMRQANEMGWMHNRGRMIAAMYLVKDLMIDWRLGEKYFMETLIDGDLASNNGGWQWSASTGVDPAPYFRIFNPYTQSQKGDPGGEYIRTFVPELAKVRGPEVHNPPPALADKLGYPRPLVDHKEARERAIRRYKNIGSK</sequence>
<evidence type="ECO:0000256" key="7">
    <source>
        <dbReference type="PIRSR" id="PIRSR602081-2"/>
    </source>
</evidence>
<feature type="binding site" evidence="6">
    <location>
        <position position="437"/>
    </location>
    <ligand>
        <name>FAD</name>
        <dbReference type="ChEBI" id="CHEBI:57692"/>
    </ligand>
</feature>
<keyword evidence="4 6" id="KW-0274">FAD</keyword>
<comment type="cofactor">
    <cofactor evidence="1">
        <name>(6R)-5,10-methylene-5,6,7,8-tetrahydrofolate</name>
        <dbReference type="ChEBI" id="CHEBI:15636"/>
    </cofactor>
</comment>
<evidence type="ECO:0000256" key="4">
    <source>
        <dbReference type="ARBA" id="ARBA00022827"/>
    </source>
</evidence>
<dbReference type="Gene3D" id="1.25.40.80">
    <property type="match status" value="1"/>
</dbReference>
<feature type="domain" description="Photolyase/cryptochrome alpha/beta" evidence="9">
    <location>
        <begin position="113"/>
        <end position="251"/>
    </location>
</feature>
<evidence type="ECO:0000256" key="3">
    <source>
        <dbReference type="ARBA" id="ARBA00022630"/>
    </source>
</evidence>
<dbReference type="Pfam" id="PF03441">
    <property type="entry name" value="FAD_binding_7"/>
    <property type="match status" value="1"/>
</dbReference>
<dbReference type="Gene3D" id="3.40.50.620">
    <property type="entry name" value="HUPs"/>
    <property type="match status" value="1"/>
</dbReference>
<feature type="binding site" evidence="6">
    <location>
        <begin position="440"/>
        <end position="447"/>
    </location>
    <ligand>
        <name>FAD</name>
        <dbReference type="ChEBI" id="CHEBI:57692"/>
    </ligand>
</feature>
<dbReference type="GO" id="GO:0003677">
    <property type="term" value="F:DNA binding"/>
    <property type="evidence" value="ECO:0007669"/>
    <property type="project" value="TreeGrafter"/>
</dbReference>
<dbReference type="InterPro" id="IPR005101">
    <property type="entry name" value="Cryptochr/Photolyase_FAD-bd"/>
</dbReference>
<evidence type="ECO:0000256" key="6">
    <source>
        <dbReference type="PIRSR" id="PIRSR602081-1"/>
    </source>
</evidence>
<accession>A0A371DSM1</accession>
<evidence type="ECO:0000313" key="11">
    <source>
        <dbReference type="Proteomes" id="UP000256964"/>
    </source>
</evidence>
<feature type="binding site" evidence="6">
    <location>
        <position position="384"/>
    </location>
    <ligand>
        <name>FAD</name>
        <dbReference type="ChEBI" id="CHEBI:57692"/>
    </ligand>
</feature>
<dbReference type="InterPro" id="IPR006050">
    <property type="entry name" value="DNA_photolyase_N"/>
</dbReference>
<feature type="site" description="Electron transfer via tryptophanyl radical" evidence="7">
    <location>
        <position position="472"/>
    </location>
</feature>
<dbReference type="InterPro" id="IPR036155">
    <property type="entry name" value="Crypto/Photolyase_N_sf"/>
</dbReference>
<dbReference type="GO" id="GO:0006139">
    <property type="term" value="P:nucleobase-containing compound metabolic process"/>
    <property type="evidence" value="ECO:0007669"/>
    <property type="project" value="UniProtKB-ARBA"/>
</dbReference>
<dbReference type="PANTHER" id="PTHR11455:SF18">
    <property type="entry name" value="SI:CH1073-390K14.1"/>
    <property type="match status" value="1"/>
</dbReference>
<dbReference type="STRING" id="139420.A0A371DSM1"/>
<feature type="region of interest" description="Disordered" evidence="8">
    <location>
        <begin position="367"/>
        <end position="395"/>
    </location>
</feature>
<organism evidence="10 11">
    <name type="scientific">Lentinus brumalis</name>
    <dbReference type="NCBI Taxonomy" id="2498619"/>
    <lineage>
        <taxon>Eukaryota</taxon>
        <taxon>Fungi</taxon>
        <taxon>Dikarya</taxon>
        <taxon>Basidiomycota</taxon>
        <taxon>Agaricomycotina</taxon>
        <taxon>Agaricomycetes</taxon>
        <taxon>Polyporales</taxon>
        <taxon>Polyporaceae</taxon>
        <taxon>Lentinus</taxon>
    </lineage>
</organism>
<comment type="cofactor">
    <cofactor evidence="6">
        <name>FAD</name>
        <dbReference type="ChEBI" id="CHEBI:57692"/>
    </cofactor>
    <text evidence="6">Binds 1 FAD per subunit.</text>
</comment>